<feature type="compositionally biased region" description="Polar residues" evidence="1">
    <location>
        <begin position="466"/>
        <end position="479"/>
    </location>
</feature>
<dbReference type="AlphaFoldDB" id="A0A388JSV9"/>
<keyword evidence="3" id="KW-1185">Reference proteome</keyword>
<evidence type="ECO:0000313" key="3">
    <source>
        <dbReference type="Proteomes" id="UP000265515"/>
    </source>
</evidence>
<dbReference type="Gramene" id="GBG60888">
    <property type="protein sequence ID" value="GBG60888"/>
    <property type="gene ID" value="CBR_g16008"/>
</dbReference>
<comment type="caution">
    <text evidence="2">The sequence shown here is derived from an EMBL/GenBank/DDBJ whole genome shotgun (WGS) entry which is preliminary data.</text>
</comment>
<protein>
    <submittedName>
        <fullName evidence="2">Uncharacterized protein</fullName>
    </submittedName>
</protein>
<dbReference type="EMBL" id="BFEA01000015">
    <property type="protein sequence ID" value="GBG60888.1"/>
    <property type="molecule type" value="Genomic_DNA"/>
</dbReference>
<feature type="compositionally biased region" description="Polar residues" evidence="1">
    <location>
        <begin position="410"/>
        <end position="433"/>
    </location>
</feature>
<reference evidence="2 3" key="1">
    <citation type="journal article" date="2018" name="Cell">
        <title>The Chara Genome: Secondary Complexity and Implications for Plant Terrestrialization.</title>
        <authorList>
            <person name="Nishiyama T."/>
            <person name="Sakayama H."/>
            <person name="Vries J.D."/>
            <person name="Buschmann H."/>
            <person name="Saint-Marcoux D."/>
            <person name="Ullrich K.K."/>
            <person name="Haas F.B."/>
            <person name="Vanderstraeten L."/>
            <person name="Becker D."/>
            <person name="Lang D."/>
            <person name="Vosolsobe S."/>
            <person name="Rombauts S."/>
            <person name="Wilhelmsson P.K.I."/>
            <person name="Janitza P."/>
            <person name="Kern R."/>
            <person name="Heyl A."/>
            <person name="Rumpler F."/>
            <person name="Villalobos L.I.A.C."/>
            <person name="Clay J.M."/>
            <person name="Skokan R."/>
            <person name="Toyoda A."/>
            <person name="Suzuki Y."/>
            <person name="Kagoshima H."/>
            <person name="Schijlen E."/>
            <person name="Tajeshwar N."/>
            <person name="Catarino B."/>
            <person name="Hetherington A.J."/>
            <person name="Saltykova A."/>
            <person name="Bonnot C."/>
            <person name="Breuninger H."/>
            <person name="Symeonidi A."/>
            <person name="Radhakrishnan G.V."/>
            <person name="Van Nieuwerburgh F."/>
            <person name="Deforce D."/>
            <person name="Chang C."/>
            <person name="Karol K.G."/>
            <person name="Hedrich R."/>
            <person name="Ulvskov P."/>
            <person name="Glockner G."/>
            <person name="Delwiche C.F."/>
            <person name="Petrasek J."/>
            <person name="Van de Peer Y."/>
            <person name="Friml J."/>
            <person name="Beilby M."/>
            <person name="Dolan L."/>
            <person name="Kohara Y."/>
            <person name="Sugano S."/>
            <person name="Fujiyama A."/>
            <person name="Delaux P.-M."/>
            <person name="Quint M."/>
            <person name="TheiBen G."/>
            <person name="Hagemann M."/>
            <person name="Harholt J."/>
            <person name="Dunand C."/>
            <person name="Zachgo S."/>
            <person name="Langdale J."/>
            <person name="Maumus F."/>
            <person name="Straeten D.V.D."/>
            <person name="Gould S.B."/>
            <person name="Rensing S.A."/>
        </authorList>
    </citation>
    <scope>NUCLEOTIDE SEQUENCE [LARGE SCALE GENOMIC DNA]</scope>
    <source>
        <strain evidence="2 3">S276</strain>
    </source>
</reference>
<name>A0A388JSV9_CHABU</name>
<dbReference type="Proteomes" id="UP000265515">
    <property type="component" value="Unassembled WGS sequence"/>
</dbReference>
<feature type="compositionally biased region" description="Low complexity" evidence="1">
    <location>
        <begin position="492"/>
        <end position="511"/>
    </location>
</feature>
<organism evidence="2 3">
    <name type="scientific">Chara braunii</name>
    <name type="common">Braun's stonewort</name>
    <dbReference type="NCBI Taxonomy" id="69332"/>
    <lineage>
        <taxon>Eukaryota</taxon>
        <taxon>Viridiplantae</taxon>
        <taxon>Streptophyta</taxon>
        <taxon>Charophyceae</taxon>
        <taxon>Charales</taxon>
        <taxon>Characeae</taxon>
        <taxon>Chara</taxon>
    </lineage>
</organism>
<sequence>MLRTAHSQLVMMTLPADILLKVHEASRTPFLVETLTFSDWSVLSGIYENHPEALDKQLQALAINVRIVASRNKIESREINKIIANGERIILGKFGYSTTHLTEVGDIDVSEQVNVRRQERRRRIGLSQAEIEYLEKQQEIRLNTVLSTASTAADAAGRAHKLGQESHFLPLASGSWIERQSKFVSHKLWHLDNFNYAAPISIEAFKALANLSGKELQKCKEAADNFALHLPANRPALDGNFPILAILDKTKCAISKQLLIQKAFPRAPQTLEEVKKMWNTGRDYLKCTCSTNCGKTITWFDHFIWYYIANLDFFDPKAPSDITRMLDFQQRLKTEWRLLVLAQVSFLYMRKMMTKILERLIDEPDSTAEQLLDHPSLKGVPFANRFVAILLPNEGERIPASATSKRRLDTPTSDMVQRSRSRQTALSFTPARNPQQNGTTPPPPPATVGLQTPHGTPGTDNPLAQKVTTPQTQRPQFAQSVPAHAFPPQAQANPAHNSSSATPAAAPALHTVQAAQSTAPRQSMIDGRPSPKGPETIEGMALQRDPVFLKALRHRLQPTPSGHKLRCLLPMLYRLHTTLTAPNGHFSPFLSSAMPIPLITL</sequence>
<feature type="region of interest" description="Disordered" evidence="1">
    <location>
        <begin position="398"/>
        <end position="533"/>
    </location>
</feature>
<gene>
    <name evidence="2" type="ORF">CBR_g16008</name>
</gene>
<evidence type="ECO:0000313" key="2">
    <source>
        <dbReference type="EMBL" id="GBG60888.1"/>
    </source>
</evidence>
<evidence type="ECO:0000256" key="1">
    <source>
        <dbReference type="SAM" id="MobiDB-lite"/>
    </source>
</evidence>
<accession>A0A388JSV9</accession>
<proteinExistence type="predicted"/>